<protein>
    <submittedName>
        <fullName evidence="1">Uncharacterized protein</fullName>
    </submittedName>
</protein>
<dbReference type="EMBL" id="UINC01166274">
    <property type="protein sequence ID" value="SVD68130.1"/>
    <property type="molecule type" value="Genomic_DNA"/>
</dbReference>
<proteinExistence type="predicted"/>
<accession>A0A382XBA7</accession>
<feature type="non-terminal residue" evidence="1">
    <location>
        <position position="1"/>
    </location>
</feature>
<dbReference type="AlphaFoldDB" id="A0A382XBA7"/>
<organism evidence="1">
    <name type="scientific">marine metagenome</name>
    <dbReference type="NCBI Taxonomy" id="408172"/>
    <lineage>
        <taxon>unclassified sequences</taxon>
        <taxon>metagenomes</taxon>
        <taxon>ecological metagenomes</taxon>
    </lineage>
</organism>
<reference evidence="1" key="1">
    <citation type="submission" date="2018-05" db="EMBL/GenBank/DDBJ databases">
        <authorList>
            <person name="Lanie J.A."/>
            <person name="Ng W.-L."/>
            <person name="Kazmierczak K.M."/>
            <person name="Andrzejewski T.M."/>
            <person name="Davidsen T.M."/>
            <person name="Wayne K.J."/>
            <person name="Tettelin H."/>
            <person name="Glass J.I."/>
            <person name="Rusch D."/>
            <person name="Podicherti R."/>
            <person name="Tsui H.-C.T."/>
            <person name="Winkler M.E."/>
        </authorList>
    </citation>
    <scope>NUCLEOTIDE SEQUENCE</scope>
</reference>
<gene>
    <name evidence="1" type="ORF">METZ01_LOCUS420984</name>
</gene>
<name>A0A382XBA7_9ZZZZ</name>
<sequence length="68" mass="7741">INNEYPTSWWAPGEILDESVKLVAPSAGHYTLTTGFYDPDTQERLQVVLPEGDNMTNEWIELYKVSLP</sequence>
<evidence type="ECO:0000313" key="1">
    <source>
        <dbReference type="EMBL" id="SVD68130.1"/>
    </source>
</evidence>